<name>A0A066RW68_9GAMM</name>
<comment type="caution">
    <text evidence="1">The sequence shown here is derived from an EMBL/GenBank/DDBJ whole genome shotgun (WGS) entry which is preliminary data.</text>
</comment>
<sequence length="104" mass="12193">MKHGRLTESWFQLLCLAFYSNHDYKLYPRQAKCVVIDRSGRKGLTCRPIVLTEFGWTIRIERLAAFCQFQMQPWKLRQHAHLYHQAGIIVLSSLKNKLAEIGAF</sequence>
<dbReference type="EMBL" id="JMIB01000003">
    <property type="protein sequence ID" value="KDM93356.1"/>
    <property type="molecule type" value="Genomic_DNA"/>
</dbReference>
<dbReference type="Proteomes" id="UP000027192">
    <property type="component" value="Unassembled WGS sequence"/>
</dbReference>
<organism evidence="1 2">
    <name type="scientific">Photobacterium galatheae</name>
    <dbReference type="NCBI Taxonomy" id="1654360"/>
    <lineage>
        <taxon>Bacteria</taxon>
        <taxon>Pseudomonadati</taxon>
        <taxon>Pseudomonadota</taxon>
        <taxon>Gammaproteobacteria</taxon>
        <taxon>Vibrionales</taxon>
        <taxon>Vibrionaceae</taxon>
        <taxon>Photobacterium</taxon>
    </lineage>
</organism>
<evidence type="ECO:0000313" key="2">
    <source>
        <dbReference type="Proteomes" id="UP000027192"/>
    </source>
</evidence>
<dbReference type="STRING" id="1654360.EA58_01730"/>
<protein>
    <submittedName>
        <fullName evidence="1">Uncharacterized protein</fullName>
    </submittedName>
</protein>
<gene>
    <name evidence="1" type="ORF">EA58_01730</name>
</gene>
<reference evidence="1 2" key="1">
    <citation type="submission" date="2014-04" db="EMBL/GenBank/DDBJ databases">
        <title>Draft genome sequence of Photobacterium halotolerans S2753: a solonamide, ngercheumicin and holomycin producer.</title>
        <authorList>
            <person name="Machado H.R."/>
            <person name="Gram L."/>
        </authorList>
    </citation>
    <scope>NUCLEOTIDE SEQUENCE [LARGE SCALE GENOMIC DNA]</scope>
    <source>
        <strain evidence="1 2">S2753</strain>
    </source>
</reference>
<evidence type="ECO:0000313" key="1">
    <source>
        <dbReference type="EMBL" id="KDM93356.1"/>
    </source>
</evidence>
<proteinExistence type="predicted"/>
<keyword evidence="2" id="KW-1185">Reference proteome</keyword>
<accession>A0A066RW68</accession>
<dbReference type="AlphaFoldDB" id="A0A066RW68"/>